<sequence length="262" mass="29345">MSQILSFSLAGFSEVAGSISFRDIKHKNCNFFPSYVCCVPARRRFGRCQQNSRIHEVLGKDGNGAIDVAEGLNLNLNFKNAVADRVLTEPVERKIRAGPLEDSRVLTEQVERKPRGGPNEDGRVLTEPVERKSLPRSGLHEESYLEKQARDLLRAGAGSHEEEGSFEMEAWKLLRAAVVNYCGSPIGTIAANDPLDPNKLNYDQVFIRDFIPSGIAFLLKGEYEIVRNFILHTLQLQRSNNNDKDVDTALIQFLENSLVESQ</sequence>
<comment type="catalytic activity">
    <reaction evidence="4">
        <text>Hydrolysis of terminal non-reducing beta-D-fructofuranoside residues in beta-D-fructofuranosides.</text>
        <dbReference type="EC" id="3.2.1.26"/>
    </reaction>
</comment>
<comment type="similarity">
    <text evidence="4">Belongs to the glycosyl hydrolase 100 family.</text>
</comment>
<evidence type="ECO:0000256" key="2">
    <source>
        <dbReference type="ARBA" id="ARBA00023277"/>
    </source>
</evidence>
<reference evidence="6 7" key="1">
    <citation type="journal article" date="2021" name="Nat. Plants">
        <title>The Taxus genome provides insights into paclitaxel biosynthesis.</title>
        <authorList>
            <person name="Xiong X."/>
            <person name="Gou J."/>
            <person name="Liao Q."/>
            <person name="Li Y."/>
            <person name="Zhou Q."/>
            <person name="Bi G."/>
            <person name="Li C."/>
            <person name="Du R."/>
            <person name="Wang X."/>
            <person name="Sun T."/>
            <person name="Guo L."/>
            <person name="Liang H."/>
            <person name="Lu P."/>
            <person name="Wu Y."/>
            <person name="Zhang Z."/>
            <person name="Ro D.K."/>
            <person name="Shang Y."/>
            <person name="Huang S."/>
            <person name="Yan J."/>
        </authorList>
    </citation>
    <scope>NUCLEOTIDE SEQUENCE [LARGE SCALE GENOMIC DNA]</scope>
    <source>
        <strain evidence="6">Ta-2019</strain>
    </source>
</reference>
<dbReference type="GO" id="GO:0004575">
    <property type="term" value="F:sucrose alpha-glucosidase activity"/>
    <property type="evidence" value="ECO:0007669"/>
    <property type="project" value="TreeGrafter"/>
</dbReference>
<dbReference type="GO" id="GO:0009507">
    <property type="term" value="C:chloroplast"/>
    <property type="evidence" value="ECO:0007669"/>
    <property type="project" value="TreeGrafter"/>
</dbReference>
<dbReference type="PANTHER" id="PTHR31916">
    <property type="match status" value="1"/>
</dbReference>
<evidence type="ECO:0000256" key="5">
    <source>
        <dbReference type="SAM" id="MobiDB-lite"/>
    </source>
</evidence>
<dbReference type="GO" id="GO:0033926">
    <property type="term" value="F:endo-alpha-N-acetylgalactosaminidase activity"/>
    <property type="evidence" value="ECO:0007669"/>
    <property type="project" value="UniProtKB-UniRule"/>
</dbReference>
<dbReference type="GO" id="GO:0005987">
    <property type="term" value="P:sucrose catabolic process"/>
    <property type="evidence" value="ECO:0007669"/>
    <property type="project" value="TreeGrafter"/>
</dbReference>
<evidence type="ECO:0000313" key="7">
    <source>
        <dbReference type="Proteomes" id="UP000824469"/>
    </source>
</evidence>
<keyword evidence="3 4" id="KW-0326">Glycosidase</keyword>
<accession>A0AA38CD26</accession>
<feature type="region of interest" description="Disordered" evidence="5">
    <location>
        <begin position="106"/>
        <end position="140"/>
    </location>
</feature>
<keyword evidence="7" id="KW-1185">Reference proteome</keyword>
<organism evidence="6 7">
    <name type="scientific">Taxus chinensis</name>
    <name type="common">Chinese yew</name>
    <name type="synonym">Taxus wallichiana var. chinensis</name>
    <dbReference type="NCBI Taxonomy" id="29808"/>
    <lineage>
        <taxon>Eukaryota</taxon>
        <taxon>Viridiplantae</taxon>
        <taxon>Streptophyta</taxon>
        <taxon>Embryophyta</taxon>
        <taxon>Tracheophyta</taxon>
        <taxon>Spermatophyta</taxon>
        <taxon>Pinopsida</taxon>
        <taxon>Pinidae</taxon>
        <taxon>Conifers II</taxon>
        <taxon>Cupressales</taxon>
        <taxon>Taxaceae</taxon>
        <taxon>Taxus</taxon>
    </lineage>
</organism>
<dbReference type="EC" id="3.2.1.26" evidence="4"/>
<dbReference type="PANTHER" id="PTHR31916:SF28">
    <property type="entry name" value="NEUTRAL_ALKALINE INVERTASE 3, CHLOROPLASTIC"/>
    <property type="match status" value="1"/>
</dbReference>
<evidence type="ECO:0000256" key="4">
    <source>
        <dbReference type="RuleBase" id="RU367047"/>
    </source>
</evidence>
<dbReference type="Pfam" id="PF12899">
    <property type="entry name" value="Glyco_hydro_100"/>
    <property type="match status" value="1"/>
</dbReference>
<name>A0AA38CD26_TAXCH</name>
<dbReference type="EMBL" id="JAHRHJ020000010">
    <property type="protein sequence ID" value="KAH9297800.1"/>
    <property type="molecule type" value="Genomic_DNA"/>
</dbReference>
<dbReference type="InterPro" id="IPR008928">
    <property type="entry name" value="6-hairpin_glycosidase_sf"/>
</dbReference>
<evidence type="ECO:0000256" key="1">
    <source>
        <dbReference type="ARBA" id="ARBA00022801"/>
    </source>
</evidence>
<protein>
    <recommendedName>
        <fullName evidence="4">Alkaline/neutral invertase</fullName>
        <ecNumber evidence="4">3.2.1.26</ecNumber>
    </recommendedName>
</protein>
<dbReference type="Proteomes" id="UP000824469">
    <property type="component" value="Unassembled WGS sequence"/>
</dbReference>
<comment type="caution">
    <text evidence="6">The sequence shown here is derived from an EMBL/GenBank/DDBJ whole genome shotgun (WGS) entry which is preliminary data.</text>
</comment>
<proteinExistence type="inferred from homology"/>
<feature type="non-terminal residue" evidence="6">
    <location>
        <position position="262"/>
    </location>
</feature>
<comment type="function">
    <text evidence="4">Invertase that cleaves sucrose into glucose and fructose.</text>
</comment>
<evidence type="ECO:0000256" key="3">
    <source>
        <dbReference type="ARBA" id="ARBA00023295"/>
    </source>
</evidence>
<dbReference type="SUPFAM" id="SSF48208">
    <property type="entry name" value="Six-hairpin glycosidases"/>
    <property type="match status" value="1"/>
</dbReference>
<keyword evidence="1 4" id="KW-0378">Hydrolase</keyword>
<evidence type="ECO:0000313" key="6">
    <source>
        <dbReference type="EMBL" id="KAH9297800.1"/>
    </source>
</evidence>
<dbReference type="InterPro" id="IPR024746">
    <property type="entry name" value="Glyco_hydro_100"/>
</dbReference>
<keyword evidence="2 4" id="KW-0119">Carbohydrate metabolism</keyword>
<dbReference type="AlphaFoldDB" id="A0AA38CD26"/>
<gene>
    <name evidence="6" type="ORF">KI387_029482</name>
</gene>